<dbReference type="Gene3D" id="1.10.20.10">
    <property type="entry name" value="Histone, subunit A"/>
    <property type="match status" value="1"/>
</dbReference>
<evidence type="ECO:0000256" key="5">
    <source>
        <dbReference type="SAM" id="MobiDB-lite"/>
    </source>
</evidence>
<feature type="compositionally biased region" description="Polar residues" evidence="5">
    <location>
        <begin position="351"/>
        <end position="367"/>
    </location>
</feature>
<dbReference type="Pfam" id="PF07524">
    <property type="entry name" value="Bromo_TP"/>
    <property type="match status" value="1"/>
</dbReference>
<organism evidence="7 8">
    <name type="scientific">Rhizopus oryzae</name>
    <name type="common">Mucormycosis agent</name>
    <name type="synonym">Rhizopus arrhizus var. delemar</name>
    <dbReference type="NCBI Taxonomy" id="64495"/>
    <lineage>
        <taxon>Eukaryota</taxon>
        <taxon>Fungi</taxon>
        <taxon>Fungi incertae sedis</taxon>
        <taxon>Mucoromycota</taxon>
        <taxon>Mucoromycotina</taxon>
        <taxon>Mucoromycetes</taxon>
        <taxon>Mucorales</taxon>
        <taxon>Mucorineae</taxon>
        <taxon>Rhizopodaceae</taxon>
        <taxon>Rhizopus</taxon>
    </lineage>
</organism>
<keyword evidence="2" id="KW-0805">Transcription regulation</keyword>
<evidence type="ECO:0000256" key="3">
    <source>
        <dbReference type="ARBA" id="ARBA00023163"/>
    </source>
</evidence>
<dbReference type="GO" id="GO:0046982">
    <property type="term" value="F:protein heterodimerization activity"/>
    <property type="evidence" value="ECO:0007669"/>
    <property type="project" value="InterPro"/>
</dbReference>
<dbReference type="CDD" id="cd00076">
    <property type="entry name" value="HFD_SF"/>
    <property type="match status" value="1"/>
</dbReference>
<feature type="compositionally biased region" description="Low complexity" evidence="5">
    <location>
        <begin position="464"/>
        <end position="491"/>
    </location>
</feature>
<dbReference type="EMBL" id="JAANQT010001819">
    <property type="protein sequence ID" value="KAG1303876.1"/>
    <property type="molecule type" value="Genomic_DNA"/>
</dbReference>
<sequence length="505" mass="56485">MTDAFCSSMLEIVTQRIIQSSGFESATSQSIRTLNDVFREHLELLGSTISAYANLNGRTIGTACDLLDTMEELLITPEGLKEWLAREGKQLSPCWTVQSDPSRLLEGTIRNGRSNFEDAIEYNFQDTPEFDLPLDTPEIEDIPPSPIFSTQLPDYIPAFFPEFPEIKEDTAMEEASNPSTIDGTLKEKTYQPVIPQAKSTPTEPLPPPLIVRNKKKPVDNPFSHIMSFEDSNLATERNTAQQPLSLIMETNNIHIAKEENQSEKERPRKKLALSVIKALSNTNDLTLKLGEGVIGREDIFKLQTEKEAAPGNHLFIKDVSIFEEIVRDTTDPLLLSRLTTPNLLIDVATTGSSSVPATPTTQHMFNDQYSLPSSPQSSTSYNDVPKPNKSSSMLAALASNKAGLKRMGRPLSPMSLSEFANAKASTGSVDINNMQKTGDSKYIIKKKKMLLQQQLLQQQQQLLLQQQQQQQQQHQEQQQDQEQQPDIQQEGVKQEGQEKRKEIST</sequence>
<evidence type="ECO:0000259" key="6">
    <source>
        <dbReference type="SMART" id="SM00576"/>
    </source>
</evidence>
<name>A0A9P6X2R5_RHIOR</name>
<comment type="subcellular location">
    <subcellularLocation>
        <location evidence="1">Nucleus</location>
    </subcellularLocation>
</comment>
<protein>
    <recommendedName>
        <fullName evidence="6">Bromodomain associated domain-containing protein</fullName>
    </recommendedName>
</protein>
<dbReference type="SMART" id="SM00576">
    <property type="entry name" value="BTP"/>
    <property type="match status" value="1"/>
</dbReference>
<dbReference type="GO" id="GO:0005669">
    <property type="term" value="C:transcription factor TFIID complex"/>
    <property type="evidence" value="ECO:0007669"/>
    <property type="project" value="InterPro"/>
</dbReference>
<dbReference type="Proteomes" id="UP000716291">
    <property type="component" value="Unassembled WGS sequence"/>
</dbReference>
<dbReference type="PANTHER" id="PTHR46338:SF1">
    <property type="entry name" value="TRANSCRIPTION INITIATION FACTOR TFIID SUBUNIT 8"/>
    <property type="match status" value="1"/>
</dbReference>
<evidence type="ECO:0000313" key="7">
    <source>
        <dbReference type="EMBL" id="KAG1303876.1"/>
    </source>
</evidence>
<dbReference type="InterPro" id="IPR037818">
    <property type="entry name" value="TAF8"/>
</dbReference>
<dbReference type="PANTHER" id="PTHR46338">
    <property type="entry name" value="TRANSCRIPTION INITIATION FACTOR TFIID SUBUNIT 8"/>
    <property type="match status" value="1"/>
</dbReference>
<evidence type="ECO:0000256" key="4">
    <source>
        <dbReference type="ARBA" id="ARBA00023242"/>
    </source>
</evidence>
<feature type="region of interest" description="Disordered" evidence="5">
    <location>
        <begin position="464"/>
        <end position="505"/>
    </location>
</feature>
<evidence type="ECO:0000313" key="8">
    <source>
        <dbReference type="Proteomes" id="UP000716291"/>
    </source>
</evidence>
<dbReference type="OrthoDB" id="436852at2759"/>
<comment type="caution">
    <text evidence="7">The sequence shown here is derived from an EMBL/GenBank/DDBJ whole genome shotgun (WGS) entry which is preliminary data.</text>
</comment>
<reference evidence="7" key="1">
    <citation type="journal article" date="2020" name="Microb. Genom.">
        <title>Genetic diversity of clinical and environmental Mucorales isolates obtained from an investigation of mucormycosis cases among solid organ transplant recipients.</title>
        <authorList>
            <person name="Nguyen M.H."/>
            <person name="Kaul D."/>
            <person name="Muto C."/>
            <person name="Cheng S.J."/>
            <person name="Richter R.A."/>
            <person name="Bruno V.M."/>
            <person name="Liu G."/>
            <person name="Beyhan S."/>
            <person name="Sundermann A.J."/>
            <person name="Mounaud S."/>
            <person name="Pasculle A.W."/>
            <person name="Nierman W.C."/>
            <person name="Driscoll E."/>
            <person name="Cumbie R."/>
            <person name="Clancy C.J."/>
            <person name="Dupont C.L."/>
        </authorList>
    </citation>
    <scope>NUCLEOTIDE SEQUENCE</scope>
    <source>
        <strain evidence="7">GL11</strain>
    </source>
</reference>
<feature type="compositionally biased region" description="Basic and acidic residues" evidence="5">
    <location>
        <begin position="492"/>
        <end position="505"/>
    </location>
</feature>
<feature type="compositionally biased region" description="Low complexity" evidence="5">
    <location>
        <begin position="368"/>
        <end position="381"/>
    </location>
</feature>
<accession>A0A9P6X2R5</accession>
<evidence type="ECO:0000256" key="2">
    <source>
        <dbReference type="ARBA" id="ARBA00023015"/>
    </source>
</evidence>
<proteinExistence type="predicted"/>
<evidence type="ECO:0000256" key="1">
    <source>
        <dbReference type="ARBA" id="ARBA00004123"/>
    </source>
</evidence>
<feature type="region of interest" description="Disordered" evidence="5">
    <location>
        <begin position="351"/>
        <end position="390"/>
    </location>
</feature>
<keyword evidence="4" id="KW-0539">Nucleus</keyword>
<dbReference type="InterPro" id="IPR006565">
    <property type="entry name" value="BTP"/>
</dbReference>
<feature type="domain" description="Bromodomain associated" evidence="6">
    <location>
        <begin position="3"/>
        <end position="78"/>
    </location>
</feature>
<dbReference type="InterPro" id="IPR009072">
    <property type="entry name" value="Histone-fold"/>
</dbReference>
<keyword evidence="3" id="KW-0804">Transcription</keyword>
<gene>
    <name evidence="7" type="ORF">G6F64_009687</name>
</gene>
<keyword evidence="8" id="KW-1185">Reference proteome</keyword>
<dbReference type="AlphaFoldDB" id="A0A9P6X2R5"/>